<protein>
    <submittedName>
        <fullName evidence="2">Uncharacterized protein</fullName>
    </submittedName>
</protein>
<comment type="caution">
    <text evidence="2">The sequence shown here is derived from an EMBL/GenBank/DDBJ whole genome shotgun (WGS) entry which is preliminary data.</text>
</comment>
<organism evidence="2 3">
    <name type="scientific">Blepharisma stoltei</name>
    <dbReference type="NCBI Taxonomy" id="1481888"/>
    <lineage>
        <taxon>Eukaryota</taxon>
        <taxon>Sar</taxon>
        <taxon>Alveolata</taxon>
        <taxon>Ciliophora</taxon>
        <taxon>Postciliodesmatophora</taxon>
        <taxon>Heterotrichea</taxon>
        <taxon>Heterotrichida</taxon>
        <taxon>Blepharismidae</taxon>
        <taxon>Blepharisma</taxon>
    </lineage>
</organism>
<feature type="coiled-coil region" evidence="1">
    <location>
        <begin position="184"/>
        <end position="273"/>
    </location>
</feature>
<accession>A0AAU9IST1</accession>
<name>A0AAU9IST1_9CILI</name>
<gene>
    <name evidence="2" type="ORF">BSTOLATCC_MIC20192</name>
</gene>
<feature type="coiled-coil region" evidence="1">
    <location>
        <begin position="106"/>
        <end position="133"/>
    </location>
</feature>
<evidence type="ECO:0000256" key="1">
    <source>
        <dbReference type="SAM" id="Coils"/>
    </source>
</evidence>
<reference evidence="2" key="1">
    <citation type="submission" date="2021-09" db="EMBL/GenBank/DDBJ databases">
        <authorList>
            <consortium name="AG Swart"/>
            <person name="Singh M."/>
            <person name="Singh A."/>
            <person name="Seah K."/>
            <person name="Emmerich C."/>
        </authorList>
    </citation>
    <scope>NUCLEOTIDE SEQUENCE</scope>
    <source>
        <strain evidence="2">ATCC30299</strain>
    </source>
</reference>
<dbReference type="AlphaFoldDB" id="A0AAU9IST1"/>
<dbReference type="Proteomes" id="UP001162131">
    <property type="component" value="Unassembled WGS sequence"/>
</dbReference>
<keyword evidence="3" id="KW-1185">Reference proteome</keyword>
<sequence>MWKTYLQPTKSFKAKTKDPSNVRERIQSLSEAVSGLKQDVHNEATVNAMNFERIEKQHFNTLNSQVMTLKKAFTDLADALVEELDGVREEMRGEIKMNKEEIWQKFEEINMNNRQAQENHHQLNAALTQTTKQAFQHIQTLKANQDKLAGDIEAGRAKASEAQNDLKQFITQLQKIVETNSQHVASLYKEQKIIQNNLEKLNKLPDEISNEILNEKEKNQENVEILQESIKNLSFDIRNLEKQLLEYSTKSDLQLFKGDFIDLEKKLKELSEEYRKSFYEIRKEFDGKCDDIKREQINISDEIIQEIREKSSPQIENRVEYLEELTTAQRRELFGSITSMEQSFVKKQEKIIRAIYQLARHQDLPEALLGL</sequence>
<evidence type="ECO:0000313" key="3">
    <source>
        <dbReference type="Proteomes" id="UP001162131"/>
    </source>
</evidence>
<dbReference type="EMBL" id="CAJZBQ010000019">
    <property type="protein sequence ID" value="CAG9317887.1"/>
    <property type="molecule type" value="Genomic_DNA"/>
</dbReference>
<evidence type="ECO:0000313" key="2">
    <source>
        <dbReference type="EMBL" id="CAG9317887.1"/>
    </source>
</evidence>
<proteinExistence type="predicted"/>
<keyword evidence="1" id="KW-0175">Coiled coil</keyword>